<organism evidence="3">
    <name type="scientific">hydrothermal vent metagenome</name>
    <dbReference type="NCBI Taxonomy" id="652676"/>
    <lineage>
        <taxon>unclassified sequences</taxon>
        <taxon>metagenomes</taxon>
        <taxon>ecological metagenomes</taxon>
    </lineage>
</organism>
<feature type="domain" description="Outer membrane protein beta-barrel" evidence="2">
    <location>
        <begin position="13"/>
        <end position="177"/>
    </location>
</feature>
<accession>A0A1W1C623</accession>
<evidence type="ECO:0000313" key="3">
    <source>
        <dbReference type="EMBL" id="SFV61219.1"/>
    </source>
</evidence>
<reference evidence="3" key="1">
    <citation type="submission" date="2016-10" db="EMBL/GenBank/DDBJ databases">
        <authorList>
            <person name="de Groot N.N."/>
        </authorList>
    </citation>
    <scope>NUCLEOTIDE SEQUENCE</scope>
</reference>
<dbReference type="Gene3D" id="2.40.160.20">
    <property type="match status" value="1"/>
</dbReference>
<dbReference type="Pfam" id="PF13505">
    <property type="entry name" value="OMP_b-brl"/>
    <property type="match status" value="1"/>
</dbReference>
<dbReference type="InterPro" id="IPR011250">
    <property type="entry name" value="OMP/PagP_B-barrel"/>
</dbReference>
<protein>
    <recommendedName>
        <fullName evidence="2">Outer membrane protein beta-barrel domain-containing protein</fullName>
    </recommendedName>
</protein>
<evidence type="ECO:0000256" key="1">
    <source>
        <dbReference type="ARBA" id="ARBA00022729"/>
    </source>
</evidence>
<sequence>MINTGLKTIILSLVLLGSTLSAGTSSYEPNTKSLVGLEGGYSSLDYESGVNLNNSQGDTGLANLGLKIGAETRDFRVFLSGRYFYDSSSRYDYLTTIGGEIQYKFNPSKAFNIFLGVNAGLANAKTRIEGESFSRTFSDFYVGGDLGTNIHLGKATDLELGARVMSIQSTNTKNDVSYRIGNIVNVYASLIFKWSMD</sequence>
<evidence type="ECO:0000259" key="2">
    <source>
        <dbReference type="Pfam" id="PF13505"/>
    </source>
</evidence>
<dbReference type="AlphaFoldDB" id="A0A1W1C623"/>
<keyword evidence="1" id="KW-0732">Signal</keyword>
<dbReference type="InterPro" id="IPR027385">
    <property type="entry name" value="Beta-barrel_OMP"/>
</dbReference>
<gene>
    <name evidence="3" type="ORF">MNB_SM-4-955</name>
</gene>
<dbReference type="EMBL" id="FPHF01000060">
    <property type="protein sequence ID" value="SFV61219.1"/>
    <property type="molecule type" value="Genomic_DNA"/>
</dbReference>
<name>A0A1W1C623_9ZZZZ</name>
<proteinExistence type="predicted"/>
<dbReference type="SUPFAM" id="SSF56925">
    <property type="entry name" value="OMPA-like"/>
    <property type="match status" value="1"/>
</dbReference>